<reference evidence="1" key="1">
    <citation type="submission" date="2024-02" db="EMBL/GenBank/DDBJ databases">
        <authorList>
            <consortium name="ELIXIR-Norway"/>
            <consortium name="Elixir Norway"/>
        </authorList>
    </citation>
    <scope>NUCLEOTIDE SEQUENCE</scope>
</reference>
<sequence>MSRKATPYQPRHGLMYAIEVVLTASNDNVTCRCKFYVYKGCDEVEVDVTSRKRKQRSNIQYFTKSFLLSKYHNHHVGQHGASWTLY</sequence>
<evidence type="ECO:0000313" key="1">
    <source>
        <dbReference type="EMBL" id="CAK9259894.1"/>
    </source>
</evidence>
<organism evidence="1 2">
    <name type="scientific">Sphagnum jensenii</name>
    <dbReference type="NCBI Taxonomy" id="128206"/>
    <lineage>
        <taxon>Eukaryota</taxon>
        <taxon>Viridiplantae</taxon>
        <taxon>Streptophyta</taxon>
        <taxon>Embryophyta</taxon>
        <taxon>Bryophyta</taxon>
        <taxon>Sphagnophytina</taxon>
        <taxon>Sphagnopsida</taxon>
        <taxon>Sphagnales</taxon>
        <taxon>Sphagnaceae</taxon>
        <taxon>Sphagnum</taxon>
    </lineage>
</organism>
<proteinExistence type="predicted"/>
<dbReference type="PANTHER" id="PTHR37067">
    <property type="entry name" value="PX DOMAIN-CONTAINING PROTEIN"/>
    <property type="match status" value="1"/>
</dbReference>
<dbReference type="EMBL" id="OZ020107">
    <property type="protein sequence ID" value="CAK9259894.1"/>
    <property type="molecule type" value="Genomic_DNA"/>
</dbReference>
<name>A0ABP0VZH6_9BRYO</name>
<protein>
    <submittedName>
        <fullName evidence="1">Uncharacterized protein</fullName>
    </submittedName>
</protein>
<dbReference type="Proteomes" id="UP001497444">
    <property type="component" value="Chromosome 12"/>
</dbReference>
<gene>
    <name evidence="1" type="ORF">CSSPJE1EN1_LOCUS5372</name>
</gene>
<keyword evidence="2" id="KW-1185">Reference proteome</keyword>
<dbReference type="PANTHER" id="PTHR37067:SF3">
    <property type="entry name" value="PX DOMAIN-CONTAINING PROTEIN"/>
    <property type="match status" value="1"/>
</dbReference>
<evidence type="ECO:0000313" key="2">
    <source>
        <dbReference type="Proteomes" id="UP001497444"/>
    </source>
</evidence>
<accession>A0ABP0VZH6</accession>